<keyword evidence="2" id="KW-0833">Ubl conjugation pathway</keyword>
<dbReference type="Proteomes" id="UP001642540">
    <property type="component" value="Unassembled WGS sequence"/>
</dbReference>
<evidence type="ECO:0000256" key="2">
    <source>
        <dbReference type="ARBA" id="ARBA00022786"/>
    </source>
</evidence>
<dbReference type="PANTHER" id="PTHR46116:SF15">
    <property type="entry name" value="(E3-INDEPENDENT) E2 UBIQUITIN-CONJUGATING ENZYME"/>
    <property type="match status" value="1"/>
</dbReference>
<dbReference type="PANTHER" id="PTHR46116">
    <property type="entry name" value="(E3-INDEPENDENT) E2 UBIQUITIN-CONJUGATING ENZYME"/>
    <property type="match status" value="1"/>
</dbReference>
<comment type="caution">
    <text evidence="3">The sequence shown here is derived from an EMBL/GenBank/DDBJ whole genome shotgun (WGS) entry which is preliminary data.</text>
</comment>
<keyword evidence="1" id="KW-0808">Transferase</keyword>
<name>A0ABP1R3L9_9HEXA</name>
<gene>
    <name evidence="3" type="ORF">ODALV1_LOCUS18371</name>
</gene>
<accession>A0ABP1R3L9</accession>
<evidence type="ECO:0000256" key="1">
    <source>
        <dbReference type="ARBA" id="ARBA00022679"/>
    </source>
</evidence>
<protein>
    <submittedName>
        <fullName evidence="3">Uncharacterized protein</fullName>
    </submittedName>
</protein>
<keyword evidence="4" id="KW-1185">Reference proteome</keyword>
<proteinExistence type="predicted"/>
<evidence type="ECO:0000313" key="3">
    <source>
        <dbReference type="EMBL" id="CAL8119043.1"/>
    </source>
</evidence>
<dbReference type="SUPFAM" id="SSF54495">
    <property type="entry name" value="UBC-like"/>
    <property type="match status" value="1"/>
</dbReference>
<dbReference type="EMBL" id="CAXLJM020000057">
    <property type="protein sequence ID" value="CAL8119043.1"/>
    <property type="molecule type" value="Genomic_DNA"/>
</dbReference>
<reference evidence="3 4" key="1">
    <citation type="submission" date="2024-08" db="EMBL/GenBank/DDBJ databases">
        <authorList>
            <person name="Cucini C."/>
            <person name="Frati F."/>
        </authorList>
    </citation>
    <scope>NUCLEOTIDE SEQUENCE [LARGE SCALE GENOMIC DNA]</scope>
</reference>
<dbReference type="Gene3D" id="3.10.110.10">
    <property type="entry name" value="Ubiquitin Conjugating Enzyme"/>
    <property type="match status" value="1"/>
</dbReference>
<dbReference type="InterPro" id="IPR016135">
    <property type="entry name" value="UBQ-conjugating_enzyme/RWD"/>
</dbReference>
<evidence type="ECO:0000313" key="4">
    <source>
        <dbReference type="Proteomes" id="UP001642540"/>
    </source>
</evidence>
<organism evidence="3 4">
    <name type="scientific">Orchesella dallaii</name>
    <dbReference type="NCBI Taxonomy" id="48710"/>
    <lineage>
        <taxon>Eukaryota</taxon>
        <taxon>Metazoa</taxon>
        <taxon>Ecdysozoa</taxon>
        <taxon>Arthropoda</taxon>
        <taxon>Hexapoda</taxon>
        <taxon>Collembola</taxon>
        <taxon>Entomobryomorpha</taxon>
        <taxon>Entomobryoidea</taxon>
        <taxon>Orchesellidae</taxon>
        <taxon>Orchesellinae</taxon>
        <taxon>Orchesella</taxon>
    </lineage>
</organism>
<sequence length="275" mass="30468">MFDVPTDGKWALRRLSAEYSDFQLHPISPSTSDAKIRTSQSQTCISSTSSQDKISKETEVLAETPNENEATGGSLNSINIEDNSGSGSSNFLSYELCSIILNKLLKVHSEYQTRFGSEVIVSDETTAAGGESTEKANSAEAVSSKENNSVEVKKSGVLKEFFPRLLKSDCVNSNPEQTVEPMQVAESVDTIIIMLLFLRLRLKCIRQANMVLILMKVLGEKLHYMSFCTDRLNPDLYEEGKVCVSLLRTWSEKGTEVWTSNSSILRLLVSIQGVY</sequence>